<dbReference type="InterPro" id="IPR036388">
    <property type="entry name" value="WH-like_DNA-bd_sf"/>
</dbReference>
<dbReference type="InterPro" id="IPR016032">
    <property type="entry name" value="Sig_transdc_resp-reg_C-effctor"/>
</dbReference>
<dbReference type="InterPro" id="IPR015943">
    <property type="entry name" value="WD40/YVTN_repeat-like_dom_sf"/>
</dbReference>
<dbReference type="RefSeq" id="WP_173415344.1">
    <property type="nucleotide sequence ID" value="NZ_CP054139.1"/>
</dbReference>
<keyword evidence="5" id="KW-1185">Reference proteome</keyword>
<sequence>MRKIVCILFFCTAFCTGLFAADIKTIGVPYIQNYPKSIYGSGNQNWSVTQGKSGMMYFGNAEGLLVYDGRYWQQYNMPHRQIVRSVATDGKGHVYTGSYGDFGYWAFKNNRFSYNSLTGLIPGTHNLTDEIWKIYVDGDRVIFQSFSTIYIYRDQKIAVIKVNSPYLFLHKVNNRFFVEGLNRGLFELIGDKLSQAPGSEKIHSVLSILPYKGDRYLVGTSKDGLFIYDGKTFTPFQTPANTFLQTYQLNNGTRVLNKYYAYGTILNGLIIIDEDGRVIQQINKNSGLQNNTVLSLYADSEQNLWAGLDNGIDRIELNSPLYFYFDKTGKFGTVYSSIIFNDKIYLGTNQGLFYSNWTQQNNSFNFQIIPNSQGQVWDLSLVDGQLLCGHNSGTFKVAGNTIGRLSSQSGGWTIKRLNSAPNYMVQGTYNGLALYQKAQNGNWGYVARVEGFNEPSRHVEEDSRGEIWVSHAYKGLNKLTLSPDLRKVVANKYFDEKNGLPGNYNINVFNLENKIVFSSDSGFYTYDELSDRFSKYNVLNKKLGSFATSNKIISAGKHLYWFINNGKVALVDFSHPGELVINSNVFSVLDGHMVQYYENISRISDNLYLISVDDGFVIYNTGDGPDVNPGKLRASVLIRRIEDITDKYKIISENGSNSGLLQIPYNRDNIRIAFALPYYRQANIRFQYYLSGYSNDWSDWTTATQKDFTNLSAGTYQFKVRARINNALISDITVFDFEVLPPWYATKLADLVYLIMAIAALFIGKKVYERKLQRDHQKIADRIQKEQDEVLRKEAEENEKRIARLETEKLHTELESKSRELANTALSLTYKNEILQKLSEELLKVKDSSGKKLPEIQLNKIQKVINEGMDNERDWNLFEKSFNEAHENFFKKLSAHHPHLVPNDLKLCAYLRMNMSSKELASLLNITLRGVEIRRYRLRKKLDIPHDTNLVKFLMEL</sequence>
<feature type="chain" id="PRO_5028841104" evidence="2">
    <location>
        <begin position="21"/>
        <end position="957"/>
    </location>
</feature>
<dbReference type="Pfam" id="PF07495">
    <property type="entry name" value="Y_Y_Y"/>
    <property type="match status" value="1"/>
</dbReference>
<dbReference type="GO" id="GO:0006355">
    <property type="term" value="P:regulation of DNA-templated transcription"/>
    <property type="evidence" value="ECO:0007669"/>
    <property type="project" value="InterPro"/>
</dbReference>
<keyword evidence="2" id="KW-0732">Signal</keyword>
<evidence type="ECO:0000313" key="5">
    <source>
        <dbReference type="Proteomes" id="UP000505355"/>
    </source>
</evidence>
<dbReference type="Gene3D" id="2.130.10.10">
    <property type="entry name" value="YVTN repeat-like/Quinoprotein amine dehydrogenase"/>
    <property type="match status" value="2"/>
</dbReference>
<dbReference type="SUPFAM" id="SSF46894">
    <property type="entry name" value="C-terminal effector domain of the bipartite response regulators"/>
    <property type="match status" value="1"/>
</dbReference>
<accession>A0A7D4Q8B1</accession>
<proteinExistence type="predicted"/>
<name>A0A7D4Q8B1_9SPHI</name>
<feature type="signal peptide" evidence="2">
    <location>
        <begin position="1"/>
        <end position="20"/>
    </location>
</feature>
<dbReference type="Gene3D" id="1.10.10.10">
    <property type="entry name" value="Winged helix-like DNA-binding domain superfamily/Winged helix DNA-binding domain"/>
    <property type="match status" value="1"/>
</dbReference>
<feature type="domain" description="Two component regulator three Y" evidence="3">
    <location>
        <begin position="679"/>
        <end position="739"/>
    </location>
</feature>
<dbReference type="KEGG" id="mmab:HQ865_13210"/>
<dbReference type="Gene3D" id="2.60.40.10">
    <property type="entry name" value="Immunoglobulins"/>
    <property type="match status" value="1"/>
</dbReference>
<dbReference type="InterPro" id="IPR011123">
    <property type="entry name" value="Y_Y_Y"/>
</dbReference>
<evidence type="ECO:0000256" key="2">
    <source>
        <dbReference type="SAM" id="SignalP"/>
    </source>
</evidence>
<dbReference type="SUPFAM" id="SSF50969">
    <property type="entry name" value="YVTN repeat-like/Quinoprotein amine dehydrogenase"/>
    <property type="match status" value="1"/>
</dbReference>
<gene>
    <name evidence="4" type="ORF">HQ865_13210</name>
</gene>
<keyword evidence="1" id="KW-0175">Coiled coil</keyword>
<evidence type="ECO:0000256" key="1">
    <source>
        <dbReference type="SAM" id="Coils"/>
    </source>
</evidence>
<protein>
    <submittedName>
        <fullName evidence="4">Transcriptional regulator</fullName>
    </submittedName>
</protein>
<dbReference type="AlphaFoldDB" id="A0A7D4Q8B1"/>
<dbReference type="EMBL" id="CP054139">
    <property type="protein sequence ID" value="QKJ30671.1"/>
    <property type="molecule type" value="Genomic_DNA"/>
</dbReference>
<dbReference type="GO" id="GO:0003677">
    <property type="term" value="F:DNA binding"/>
    <property type="evidence" value="ECO:0007669"/>
    <property type="project" value="InterPro"/>
</dbReference>
<feature type="coiled-coil region" evidence="1">
    <location>
        <begin position="769"/>
        <end position="815"/>
    </location>
</feature>
<evidence type="ECO:0000313" key="4">
    <source>
        <dbReference type="EMBL" id="QKJ30671.1"/>
    </source>
</evidence>
<dbReference type="InterPro" id="IPR013783">
    <property type="entry name" value="Ig-like_fold"/>
</dbReference>
<evidence type="ECO:0000259" key="3">
    <source>
        <dbReference type="Pfam" id="PF07495"/>
    </source>
</evidence>
<dbReference type="Proteomes" id="UP000505355">
    <property type="component" value="Chromosome"/>
</dbReference>
<dbReference type="InterPro" id="IPR011044">
    <property type="entry name" value="Quino_amine_DH_bsu"/>
</dbReference>
<reference evidence="4 5" key="1">
    <citation type="submission" date="2020-05" db="EMBL/GenBank/DDBJ databases">
        <title>Mucilaginibacter mali sp. nov.</title>
        <authorList>
            <person name="Kim H.S."/>
            <person name="Lee K.C."/>
            <person name="Suh M.K."/>
            <person name="Kim J.-S."/>
            <person name="Han K.-I."/>
            <person name="Eom M.K."/>
            <person name="Shin Y.K."/>
            <person name="Lee J.-S."/>
        </authorList>
    </citation>
    <scope>NUCLEOTIDE SEQUENCE [LARGE SCALE GENOMIC DNA]</scope>
    <source>
        <strain evidence="4 5">G2-14</strain>
    </source>
</reference>
<organism evidence="4 5">
    <name type="scientific">Mucilaginibacter mali</name>
    <dbReference type="NCBI Taxonomy" id="2740462"/>
    <lineage>
        <taxon>Bacteria</taxon>
        <taxon>Pseudomonadati</taxon>
        <taxon>Bacteroidota</taxon>
        <taxon>Sphingobacteriia</taxon>
        <taxon>Sphingobacteriales</taxon>
        <taxon>Sphingobacteriaceae</taxon>
        <taxon>Mucilaginibacter</taxon>
    </lineage>
</organism>